<dbReference type="EMBL" id="CAUYUJ010001629">
    <property type="protein sequence ID" value="CAK0796808.1"/>
    <property type="molecule type" value="Genomic_DNA"/>
</dbReference>
<keyword evidence="3" id="KW-1185">Reference proteome</keyword>
<dbReference type="Gene3D" id="1.20.930.80">
    <property type="match status" value="1"/>
</dbReference>
<evidence type="ECO:0000256" key="1">
    <source>
        <dbReference type="SAM" id="MobiDB-lite"/>
    </source>
</evidence>
<gene>
    <name evidence="2" type="ORF">PCOR1329_LOCUS6087</name>
</gene>
<dbReference type="Proteomes" id="UP001189429">
    <property type="component" value="Unassembled WGS sequence"/>
</dbReference>
<feature type="non-terminal residue" evidence="2">
    <location>
        <position position="1"/>
    </location>
</feature>
<protein>
    <submittedName>
        <fullName evidence="2">Uncharacterized protein</fullName>
    </submittedName>
</protein>
<dbReference type="Pfam" id="PF26466">
    <property type="entry name" value="DNA_primase_lrg_N"/>
    <property type="match status" value="1"/>
</dbReference>
<name>A0ABN9Q1I2_9DINO</name>
<dbReference type="PANTHER" id="PTHR10537:SF3">
    <property type="entry name" value="DNA PRIMASE LARGE SUBUNIT"/>
    <property type="match status" value="1"/>
</dbReference>
<dbReference type="PANTHER" id="PTHR10537">
    <property type="entry name" value="DNA PRIMASE LARGE SUBUNIT"/>
    <property type="match status" value="1"/>
</dbReference>
<dbReference type="InterPro" id="IPR007238">
    <property type="entry name" value="DNA_primase_lsu_euk/arc"/>
</dbReference>
<evidence type="ECO:0000313" key="2">
    <source>
        <dbReference type="EMBL" id="CAK0796808.1"/>
    </source>
</evidence>
<feature type="non-terminal residue" evidence="2">
    <location>
        <position position="209"/>
    </location>
</feature>
<proteinExistence type="predicted"/>
<evidence type="ECO:0000313" key="3">
    <source>
        <dbReference type="Proteomes" id="UP001189429"/>
    </source>
</evidence>
<organism evidence="2 3">
    <name type="scientific">Prorocentrum cordatum</name>
    <dbReference type="NCBI Taxonomy" id="2364126"/>
    <lineage>
        <taxon>Eukaryota</taxon>
        <taxon>Sar</taxon>
        <taxon>Alveolata</taxon>
        <taxon>Dinophyceae</taxon>
        <taxon>Prorocentrales</taxon>
        <taxon>Prorocentraceae</taxon>
        <taxon>Prorocentrum</taxon>
    </lineage>
</organism>
<sequence>PAPRGARRPALQACSASHAPAPRRAPAAPAAPTGRRRGLRGGRPGPVVLPGASGGAHAERAGVRGFSRRDRLRVLHVLDRACGYDTRLEGVAELKGKVGRELSETRLSLNYPKASAGDAFSEQKADFVRRDAISHYALRIAFCKTRDARDWLVMQEQRLFVHRFEALRPEAQEACLSKFGLECRKVDPAARMPSGGRVSLEGLGDPSSL</sequence>
<accession>A0ABN9Q1I2</accession>
<feature type="region of interest" description="Disordered" evidence="1">
    <location>
        <begin position="1"/>
        <end position="61"/>
    </location>
</feature>
<feature type="compositionally biased region" description="Low complexity" evidence="1">
    <location>
        <begin position="19"/>
        <end position="33"/>
    </location>
</feature>
<reference evidence="2" key="1">
    <citation type="submission" date="2023-10" db="EMBL/GenBank/DDBJ databases">
        <authorList>
            <person name="Chen Y."/>
            <person name="Shah S."/>
            <person name="Dougan E. K."/>
            <person name="Thang M."/>
            <person name="Chan C."/>
        </authorList>
    </citation>
    <scope>NUCLEOTIDE SEQUENCE [LARGE SCALE GENOMIC DNA]</scope>
</reference>
<comment type="caution">
    <text evidence="2">The sequence shown here is derived from an EMBL/GenBank/DDBJ whole genome shotgun (WGS) entry which is preliminary data.</text>
</comment>